<reference evidence="1 2" key="1">
    <citation type="submission" date="2018-11" db="EMBL/GenBank/DDBJ databases">
        <title>Sequencing the genomes of 1000 actinobacteria strains.</title>
        <authorList>
            <person name="Klenk H.-P."/>
        </authorList>
    </citation>
    <scope>NUCLEOTIDE SEQUENCE [LARGE SCALE GENOMIC DNA]</scope>
    <source>
        <strain evidence="1 2">DSM 15700</strain>
    </source>
</reference>
<dbReference type="RefSeq" id="WP_123814720.1">
    <property type="nucleotide sequence ID" value="NZ_RKQZ01000001.1"/>
</dbReference>
<evidence type="ECO:0000313" key="1">
    <source>
        <dbReference type="EMBL" id="RPF21709.1"/>
    </source>
</evidence>
<gene>
    <name evidence="1" type="ORF">EDD34_2343</name>
</gene>
<dbReference type="Proteomes" id="UP000280501">
    <property type="component" value="Unassembled WGS sequence"/>
</dbReference>
<dbReference type="EMBL" id="RKQZ01000001">
    <property type="protein sequence ID" value="RPF21709.1"/>
    <property type="molecule type" value="Genomic_DNA"/>
</dbReference>
<proteinExistence type="predicted"/>
<dbReference type="InterPro" id="IPR025850">
    <property type="entry name" value="SUKH-3"/>
</dbReference>
<comment type="caution">
    <text evidence="1">The sequence shown here is derived from an EMBL/GenBank/DDBJ whole genome shotgun (WGS) entry which is preliminary data.</text>
</comment>
<sequence length="143" mass="15428">MISNETMRTLRRAGWTEGRVVDTIKWRLALENDGFSINAAAEAFLAEFGGLAVPEGGPGVARFRGALVFDPLLCIGEEDRFAEWGRLVVEPLSPIGELEDGRFLLGMDAKGTVYAVSSRLGRFDGAETAIDALVLGGAIEWLV</sequence>
<dbReference type="Pfam" id="PF14433">
    <property type="entry name" value="SUKH-3"/>
    <property type="match status" value="1"/>
</dbReference>
<name>A0A3N4YKT3_9MICO</name>
<dbReference type="AlphaFoldDB" id="A0A3N4YKT3"/>
<keyword evidence="2" id="KW-1185">Reference proteome</keyword>
<accession>A0A3N4YKT3</accession>
<protein>
    <submittedName>
        <fullName evidence="1">SUKH-3 immunity protein of toxin-antitoxin system</fullName>
    </submittedName>
</protein>
<evidence type="ECO:0000313" key="2">
    <source>
        <dbReference type="Proteomes" id="UP000280501"/>
    </source>
</evidence>
<organism evidence="1 2">
    <name type="scientific">Myceligenerans xiligouense</name>
    <dbReference type="NCBI Taxonomy" id="253184"/>
    <lineage>
        <taxon>Bacteria</taxon>
        <taxon>Bacillati</taxon>
        <taxon>Actinomycetota</taxon>
        <taxon>Actinomycetes</taxon>
        <taxon>Micrococcales</taxon>
        <taxon>Promicromonosporaceae</taxon>
        <taxon>Myceligenerans</taxon>
    </lineage>
</organism>
<dbReference type="OrthoDB" id="3351204at2"/>